<dbReference type="Proteomes" id="UP000011688">
    <property type="component" value="Unassembled WGS sequence"/>
</dbReference>
<feature type="domain" description="Halobacterial output" evidence="1">
    <location>
        <begin position="13"/>
        <end position="87"/>
    </location>
</feature>
<reference evidence="2 3" key="1">
    <citation type="journal article" date="2014" name="PLoS Genet.">
        <title>Phylogenetically driven sequencing of extremely halophilic archaea reveals strategies for static and dynamic osmo-response.</title>
        <authorList>
            <person name="Becker E.A."/>
            <person name="Seitzer P.M."/>
            <person name="Tritt A."/>
            <person name="Larsen D."/>
            <person name="Krusor M."/>
            <person name="Yao A.I."/>
            <person name="Wu D."/>
            <person name="Madern D."/>
            <person name="Eisen J.A."/>
            <person name="Darling A.E."/>
            <person name="Facciotti M.T."/>
        </authorList>
    </citation>
    <scope>NUCLEOTIDE SEQUENCE [LARGE SCALE GENOMIC DNA]</scope>
    <source>
        <strain evidence="2 3">DSM 10524</strain>
    </source>
</reference>
<dbReference type="AlphaFoldDB" id="L9XEE8"/>
<dbReference type="RefSeq" id="WP_005553515.1">
    <property type="nucleotide sequence ID" value="NZ_AOIB01000013.1"/>
</dbReference>
<comment type="caution">
    <text evidence="2">The sequence shown here is derived from an EMBL/GenBank/DDBJ whole genome shotgun (WGS) entry which is preliminary data.</text>
</comment>
<proteinExistence type="predicted"/>
<dbReference type="OrthoDB" id="221929at2157"/>
<keyword evidence="3" id="KW-1185">Reference proteome</keyword>
<dbReference type="eggNOG" id="arCOG08928">
    <property type="taxonomic scope" value="Archaea"/>
</dbReference>
<evidence type="ECO:0000259" key="1">
    <source>
        <dbReference type="Pfam" id="PF18545"/>
    </source>
</evidence>
<organism evidence="2 3">
    <name type="scientific">Natronococcus amylolyticus DSM 10524</name>
    <dbReference type="NCBI Taxonomy" id="1227497"/>
    <lineage>
        <taxon>Archaea</taxon>
        <taxon>Methanobacteriati</taxon>
        <taxon>Methanobacteriota</taxon>
        <taxon>Stenosarchaea group</taxon>
        <taxon>Halobacteria</taxon>
        <taxon>Halobacteriales</taxon>
        <taxon>Natrialbaceae</taxon>
        <taxon>Natronococcus</taxon>
    </lineage>
</organism>
<evidence type="ECO:0000313" key="3">
    <source>
        <dbReference type="Proteomes" id="UP000011688"/>
    </source>
</evidence>
<sequence length="89" mass="9622">MSRSYDGTDGTESKPPSLAVVEAVADAEGVRYDRLTMPAYDPLHSVVDPTALDELFAPLRDGRPRVGSVSFSYCGYDVTVDHRGTVSLD</sequence>
<dbReference type="Pfam" id="PF18545">
    <property type="entry name" value="HalOD1"/>
    <property type="match status" value="1"/>
</dbReference>
<dbReference type="InterPro" id="IPR040624">
    <property type="entry name" value="HalOD1"/>
</dbReference>
<evidence type="ECO:0000313" key="2">
    <source>
        <dbReference type="EMBL" id="ELY60115.1"/>
    </source>
</evidence>
<accession>L9XEE8</accession>
<dbReference type="EMBL" id="AOIB01000013">
    <property type="protein sequence ID" value="ELY60115.1"/>
    <property type="molecule type" value="Genomic_DNA"/>
</dbReference>
<dbReference type="STRING" id="1227497.C491_02405"/>
<protein>
    <recommendedName>
        <fullName evidence="1">Halobacterial output domain-containing protein</fullName>
    </recommendedName>
</protein>
<name>L9XEE8_9EURY</name>
<gene>
    <name evidence="2" type="ORF">C491_02405</name>
</gene>